<dbReference type="RefSeq" id="WP_044352375.1">
    <property type="nucleotide sequence ID" value="NZ_AZAC01000067.1"/>
</dbReference>
<dbReference type="AlphaFoldDB" id="A0A0D2IZ00"/>
<keyword evidence="3" id="KW-1185">Reference proteome</keyword>
<reference evidence="2 3" key="1">
    <citation type="submission" date="2013-11" db="EMBL/GenBank/DDBJ databases">
        <title>Metagenomic analysis of a methanogenic consortium involved in long chain n-alkane degradation.</title>
        <authorList>
            <person name="Davidova I.A."/>
            <person name="Callaghan A.V."/>
            <person name="Wawrik B."/>
            <person name="Pruitt S."/>
            <person name="Marks C."/>
            <person name="Duncan K.E."/>
            <person name="Suflita J.M."/>
        </authorList>
    </citation>
    <scope>NUCLEOTIDE SEQUENCE [LARGE SCALE GENOMIC DNA]</scope>
    <source>
        <strain evidence="2 3">SPR</strain>
    </source>
</reference>
<sequence length="93" mass="10500">MTGYVPMVSPTEKTLIPVKQKAVNCSEIEHHQERNSKRKHPARKLNKRALSESVSGGFPKNSPKQRTGSKGALAYDSKRLYKKSLKRKISGMY</sequence>
<dbReference type="EMBL" id="AZAC01000067">
    <property type="protein sequence ID" value="KIX11244.1"/>
    <property type="molecule type" value="Genomic_DNA"/>
</dbReference>
<evidence type="ECO:0000313" key="2">
    <source>
        <dbReference type="EMBL" id="KIX11244.1"/>
    </source>
</evidence>
<protein>
    <submittedName>
        <fullName evidence="2">Uncharacterized protein</fullName>
    </submittedName>
</protein>
<name>A0A0D2IZ00_9BACT</name>
<evidence type="ECO:0000256" key="1">
    <source>
        <dbReference type="SAM" id="MobiDB-lite"/>
    </source>
</evidence>
<proteinExistence type="predicted"/>
<evidence type="ECO:0000313" key="3">
    <source>
        <dbReference type="Proteomes" id="UP000032233"/>
    </source>
</evidence>
<comment type="caution">
    <text evidence="2">The sequence shown here is derived from an EMBL/GenBank/DDBJ whole genome shotgun (WGS) entry which is preliminary data.</text>
</comment>
<dbReference type="InParanoid" id="A0A0D2IZ00"/>
<feature type="region of interest" description="Disordered" evidence="1">
    <location>
        <begin position="28"/>
        <end position="74"/>
    </location>
</feature>
<dbReference type="Proteomes" id="UP000032233">
    <property type="component" value="Unassembled WGS sequence"/>
</dbReference>
<organism evidence="2 3">
    <name type="scientific">Dethiosulfatarculus sandiegensis</name>
    <dbReference type="NCBI Taxonomy" id="1429043"/>
    <lineage>
        <taxon>Bacteria</taxon>
        <taxon>Pseudomonadati</taxon>
        <taxon>Thermodesulfobacteriota</taxon>
        <taxon>Desulfarculia</taxon>
        <taxon>Desulfarculales</taxon>
        <taxon>Desulfarculaceae</taxon>
        <taxon>Dethiosulfatarculus</taxon>
    </lineage>
</organism>
<feature type="compositionally biased region" description="Basic residues" evidence="1">
    <location>
        <begin position="36"/>
        <end position="47"/>
    </location>
</feature>
<dbReference type="STRING" id="1429043.X474_25810"/>
<accession>A0A0D2IZ00</accession>
<gene>
    <name evidence="2" type="ORF">X474_25810</name>
</gene>